<dbReference type="InterPro" id="IPR013341">
    <property type="entry name" value="Mandelate_racemase_N_dom"/>
</dbReference>
<dbReference type="EMBL" id="CP118157">
    <property type="protein sequence ID" value="WOF22231.1"/>
    <property type="molecule type" value="Genomic_DNA"/>
</dbReference>
<organism evidence="13 14">
    <name type="scientific">Microbacterium betulae</name>
    <dbReference type="NCBI Taxonomy" id="2981139"/>
    <lineage>
        <taxon>Bacteria</taxon>
        <taxon>Bacillati</taxon>
        <taxon>Actinomycetota</taxon>
        <taxon>Actinomycetes</taxon>
        <taxon>Micrococcales</taxon>
        <taxon>Microbacteriaceae</taxon>
        <taxon>Microbacterium</taxon>
    </lineage>
</organism>
<protein>
    <recommendedName>
        <fullName evidence="5">glucarate dehydratase</fullName>
        <ecNumber evidence="5">4.2.1.40</ecNumber>
    </recommendedName>
</protein>
<feature type="binding site" evidence="10">
    <location>
        <position position="98"/>
    </location>
    <ligand>
        <name>substrate</name>
    </ligand>
</feature>
<dbReference type="SMART" id="SM00922">
    <property type="entry name" value="MR_MLE"/>
    <property type="match status" value="1"/>
</dbReference>
<keyword evidence="8" id="KW-0456">Lyase</keyword>
<dbReference type="Pfam" id="PF13378">
    <property type="entry name" value="MR_MLE_C"/>
    <property type="match status" value="1"/>
</dbReference>
<keyword evidence="14" id="KW-1185">Reference proteome</keyword>
<evidence type="ECO:0000313" key="13">
    <source>
        <dbReference type="EMBL" id="WOF22231.1"/>
    </source>
</evidence>
<dbReference type="AlphaFoldDB" id="A0AA97I451"/>
<dbReference type="InterPro" id="IPR036849">
    <property type="entry name" value="Enolase-like_C_sf"/>
</dbReference>
<evidence type="ECO:0000256" key="6">
    <source>
        <dbReference type="ARBA" id="ARBA00022723"/>
    </source>
</evidence>
<dbReference type="InterPro" id="IPR029017">
    <property type="entry name" value="Enolase-like_N"/>
</dbReference>
<evidence type="ECO:0000256" key="11">
    <source>
        <dbReference type="PIRSR" id="PIRSR634598-3"/>
    </source>
</evidence>
<comment type="pathway">
    <text evidence="3">Carbohydrate acid metabolism; D-glucarate degradation; 2,5-dioxopentanoate from D-glucarate: step 1/2.</text>
</comment>
<dbReference type="GO" id="GO:0046872">
    <property type="term" value="F:metal ion binding"/>
    <property type="evidence" value="ECO:0007669"/>
    <property type="project" value="UniProtKB-KW"/>
</dbReference>
<feature type="binding site" evidence="10">
    <location>
        <position position="416"/>
    </location>
    <ligand>
        <name>substrate</name>
    </ligand>
</feature>
<dbReference type="InterPro" id="IPR034598">
    <property type="entry name" value="GlucD-like"/>
</dbReference>
<dbReference type="Pfam" id="PF02746">
    <property type="entry name" value="MR_MLE_N"/>
    <property type="match status" value="1"/>
</dbReference>
<evidence type="ECO:0000256" key="8">
    <source>
        <dbReference type="ARBA" id="ARBA00023239"/>
    </source>
</evidence>
<feature type="binding site" evidence="10">
    <location>
        <position position="27"/>
    </location>
    <ligand>
        <name>substrate</name>
    </ligand>
</feature>
<dbReference type="SFLD" id="SFLDS00001">
    <property type="entry name" value="Enolase"/>
    <property type="match status" value="1"/>
</dbReference>
<proteinExistence type="inferred from homology"/>
<dbReference type="SFLD" id="SFLDF00005">
    <property type="entry name" value="glucarate_dehydratase"/>
    <property type="match status" value="1"/>
</dbReference>
<feature type="binding site" evidence="10">
    <location>
        <position position="200"/>
    </location>
    <ligand>
        <name>substrate</name>
    </ligand>
</feature>
<dbReference type="SFLD" id="SFLDG00055">
    <property type="entry name" value="glucarate_dehydratase"/>
    <property type="match status" value="1"/>
</dbReference>
<dbReference type="Gene3D" id="3.20.20.120">
    <property type="entry name" value="Enolase-like C-terminal domain"/>
    <property type="match status" value="1"/>
</dbReference>
<comment type="similarity">
    <text evidence="4">Belongs to the mandelate racemase/muconate lactonizing enzyme family. GlucD subfamily.</text>
</comment>
<dbReference type="InterPro" id="IPR034593">
    <property type="entry name" value="DgoD-like"/>
</dbReference>
<evidence type="ECO:0000259" key="12">
    <source>
        <dbReference type="SMART" id="SM00922"/>
    </source>
</evidence>
<feature type="domain" description="Mandelate racemase/muconate lactonizing enzyme C-terminal" evidence="12">
    <location>
        <begin position="180"/>
        <end position="280"/>
    </location>
</feature>
<dbReference type="CDD" id="cd03323">
    <property type="entry name" value="D-glucarate_dehydratase"/>
    <property type="match status" value="1"/>
</dbReference>
<dbReference type="Proteomes" id="UP001305498">
    <property type="component" value="Chromosome"/>
</dbReference>
<dbReference type="InterPro" id="IPR013342">
    <property type="entry name" value="Mandelate_racemase_C"/>
</dbReference>
<feature type="binding site" evidence="11">
    <location>
        <position position="261"/>
    </location>
    <ligand>
        <name>Mg(2+)</name>
        <dbReference type="ChEBI" id="CHEBI:18420"/>
    </ligand>
</feature>
<reference evidence="13 14" key="1">
    <citation type="submission" date="2023-02" db="EMBL/GenBank/DDBJ databases">
        <title>Microbacterium betulae sp. nov., isolated from birch wood.</title>
        <authorList>
            <person name="Pasciak M."/>
            <person name="Pawlik K.J."/>
            <person name="Martynowski D."/>
            <person name="Laczmanski L."/>
            <person name="Ciekot J."/>
            <person name="Szponar B."/>
            <person name="Wojcik-Fatla A."/>
            <person name="Mackiewicz B."/>
            <person name="Farian E."/>
            <person name="Cholewa G."/>
            <person name="Cholewa A."/>
            <person name="Dutkiewicz J."/>
        </authorList>
    </citation>
    <scope>NUCLEOTIDE SEQUENCE [LARGE SCALE GENOMIC DNA]</scope>
    <source>
        <strain evidence="13 14">AB</strain>
    </source>
</reference>
<feature type="binding site" evidence="10">
    <location>
        <position position="145"/>
    </location>
    <ligand>
        <name>substrate</name>
    </ligand>
</feature>
<evidence type="ECO:0000256" key="10">
    <source>
        <dbReference type="PIRSR" id="PIRSR634598-2"/>
    </source>
</evidence>
<dbReference type="KEGG" id="mbet:N8K70_12675"/>
<feature type="binding site" evidence="11">
    <location>
        <position position="230"/>
    </location>
    <ligand>
        <name>Mg(2+)</name>
        <dbReference type="ChEBI" id="CHEBI:18420"/>
    </ligand>
</feature>
<dbReference type="RefSeq" id="WP_317138706.1">
    <property type="nucleotide sequence ID" value="NZ_CP118157.1"/>
</dbReference>
<accession>A0AA97I451</accession>
<evidence type="ECO:0000256" key="2">
    <source>
        <dbReference type="ARBA" id="ARBA00001946"/>
    </source>
</evidence>
<keyword evidence="6 11" id="KW-0479">Metal-binding</keyword>
<comment type="cofactor">
    <cofactor evidence="2 11">
        <name>Mg(2+)</name>
        <dbReference type="ChEBI" id="CHEBI:18420"/>
    </cofactor>
</comment>
<dbReference type="EC" id="4.2.1.40" evidence="5"/>
<gene>
    <name evidence="13" type="ORF">N8K70_12675</name>
</gene>
<name>A0AA97I451_9MICO</name>
<dbReference type="Gene3D" id="3.30.390.10">
    <property type="entry name" value="Enolase-like, N-terminal domain"/>
    <property type="match status" value="1"/>
</dbReference>
<evidence type="ECO:0000256" key="9">
    <source>
        <dbReference type="PIRSR" id="PIRSR634598-1"/>
    </source>
</evidence>
<dbReference type="PANTHER" id="PTHR48080">
    <property type="entry name" value="D-GALACTONATE DEHYDRATASE-RELATED"/>
    <property type="match status" value="1"/>
</dbReference>
<dbReference type="SUPFAM" id="SSF54826">
    <property type="entry name" value="Enolase N-terminal domain-like"/>
    <property type="match status" value="1"/>
</dbReference>
<feature type="active site" description="Proton acceptor" evidence="9">
    <location>
        <position position="334"/>
    </location>
</feature>
<dbReference type="GO" id="GO:0008872">
    <property type="term" value="F:glucarate dehydratase activity"/>
    <property type="evidence" value="ECO:0007669"/>
    <property type="project" value="UniProtKB-EC"/>
</dbReference>
<evidence type="ECO:0000313" key="14">
    <source>
        <dbReference type="Proteomes" id="UP001305498"/>
    </source>
</evidence>
<feature type="active site" description="Proton acceptor" evidence="9">
    <location>
        <position position="202"/>
    </location>
</feature>
<evidence type="ECO:0000256" key="4">
    <source>
        <dbReference type="ARBA" id="ARBA00009938"/>
    </source>
</evidence>
<feature type="binding site" evidence="10">
    <location>
        <position position="363"/>
    </location>
    <ligand>
        <name>substrate</name>
    </ligand>
</feature>
<sequence>MTASIARVEAVPVAGHDSMLLNLSGAHAPFFTRNIAIVTDSDGREGLGEVPGGEAIRSTIAEAGALLVGKPVARFRSLLRDVAQAFADRDAGGRGPQTFDLRTTVHAVTALESALLDLHGQELGVPVAELLGSGQQREAVPMLGYLFFVGDPDRTDLPYLREPSGADAWERVRREEAMTAEGVVRLAEAARRRYGFRDFKLKGGVLDGDAEADVVTALARRFPEARITLDPNGGWLLADAVRLGERLRGVIAYAEDPCGAEGRFSGREVMAEFRRRTGLRTATNMIAADGRELAHAVREEAVDIPLADPHFWTMAGSVRVAELCADFGLTWGSHSNSHFDVSLAMFTHVGAAAPGEITALDTHWIWQDGQGLTTSPPVIRDGAVRVPETAGLGVTIDRDRLAAAHALFLEHGLGTRDDARAMQYLVEGWAFDPKRPCLVR</sequence>
<evidence type="ECO:0000256" key="3">
    <source>
        <dbReference type="ARBA" id="ARBA00005183"/>
    </source>
</evidence>
<dbReference type="PANTHER" id="PTHR48080:SF4">
    <property type="entry name" value="GLUCARATE DEHYDRATASE"/>
    <property type="match status" value="1"/>
</dbReference>
<dbReference type="InterPro" id="IPR029065">
    <property type="entry name" value="Enolase_C-like"/>
</dbReference>
<feature type="binding site" evidence="10">
    <location>
        <position position="284"/>
    </location>
    <ligand>
        <name>substrate</name>
    </ligand>
</feature>
<evidence type="ECO:0000256" key="7">
    <source>
        <dbReference type="ARBA" id="ARBA00022842"/>
    </source>
</evidence>
<feature type="binding site" evidence="10">
    <location>
        <begin position="334"/>
        <end position="336"/>
    </location>
    <ligand>
        <name>substrate</name>
    </ligand>
</feature>
<feature type="binding site" evidence="10">
    <location>
        <begin position="230"/>
        <end position="232"/>
    </location>
    <ligand>
        <name>substrate</name>
    </ligand>
</feature>
<comment type="catalytic activity">
    <reaction evidence="1">
        <text>D-glucarate = 5-dehydro-4-deoxy-D-glucarate + H2O</text>
        <dbReference type="Rhea" id="RHEA:14573"/>
        <dbReference type="ChEBI" id="CHEBI:15377"/>
        <dbReference type="ChEBI" id="CHEBI:30612"/>
        <dbReference type="ChEBI" id="CHEBI:42819"/>
        <dbReference type="EC" id="4.2.1.40"/>
    </reaction>
</comment>
<evidence type="ECO:0000256" key="5">
    <source>
        <dbReference type="ARBA" id="ARBA00011973"/>
    </source>
</evidence>
<keyword evidence="7 11" id="KW-0460">Magnesium</keyword>
<dbReference type="SUPFAM" id="SSF51604">
    <property type="entry name" value="Enolase C-terminal domain-like"/>
    <property type="match status" value="1"/>
</dbReference>
<feature type="binding site" evidence="11">
    <location>
        <position position="284"/>
    </location>
    <ligand>
        <name>Mg(2+)</name>
        <dbReference type="ChEBI" id="CHEBI:18420"/>
    </ligand>
</feature>
<evidence type="ECO:0000256" key="1">
    <source>
        <dbReference type="ARBA" id="ARBA00001426"/>
    </source>
</evidence>